<keyword evidence="2" id="KW-1185">Reference proteome</keyword>
<gene>
    <name evidence="1" type="ORF">BPAE_0052g00140</name>
</gene>
<protein>
    <submittedName>
        <fullName evidence="1">Uncharacterized protein</fullName>
    </submittedName>
</protein>
<evidence type="ECO:0000313" key="2">
    <source>
        <dbReference type="Proteomes" id="UP000297910"/>
    </source>
</evidence>
<dbReference type="Proteomes" id="UP000297910">
    <property type="component" value="Unassembled WGS sequence"/>
</dbReference>
<dbReference type="AlphaFoldDB" id="A0A4Z1FQR1"/>
<comment type="caution">
    <text evidence="1">The sequence shown here is derived from an EMBL/GenBank/DDBJ whole genome shotgun (WGS) entry which is preliminary data.</text>
</comment>
<organism evidence="1 2">
    <name type="scientific">Botrytis paeoniae</name>
    <dbReference type="NCBI Taxonomy" id="278948"/>
    <lineage>
        <taxon>Eukaryota</taxon>
        <taxon>Fungi</taxon>
        <taxon>Dikarya</taxon>
        <taxon>Ascomycota</taxon>
        <taxon>Pezizomycotina</taxon>
        <taxon>Leotiomycetes</taxon>
        <taxon>Helotiales</taxon>
        <taxon>Sclerotiniaceae</taxon>
        <taxon>Botrytis</taxon>
    </lineage>
</organism>
<name>A0A4Z1FQR1_9HELO</name>
<sequence>MAELRGVAASINDSIAPFWKLCVQVPAYFISTKMIVCRVILALVTAIAKEPQTEKYAKLR</sequence>
<dbReference type="EMBL" id="PQXI01000052">
    <property type="protein sequence ID" value="TGO26825.1"/>
    <property type="molecule type" value="Genomic_DNA"/>
</dbReference>
<proteinExistence type="predicted"/>
<reference evidence="1 2" key="1">
    <citation type="submission" date="2017-12" db="EMBL/GenBank/DDBJ databases">
        <title>Comparative genomics of Botrytis spp.</title>
        <authorList>
            <person name="Valero-Jimenez C.A."/>
            <person name="Tapia P."/>
            <person name="Veloso J."/>
            <person name="Silva-Moreno E."/>
            <person name="Staats M."/>
            <person name="Valdes J.H."/>
            <person name="Van Kan J.A.L."/>
        </authorList>
    </citation>
    <scope>NUCLEOTIDE SEQUENCE [LARGE SCALE GENOMIC DNA]</scope>
    <source>
        <strain evidence="1 2">Bp0003</strain>
    </source>
</reference>
<accession>A0A4Z1FQR1</accession>
<evidence type="ECO:0000313" key="1">
    <source>
        <dbReference type="EMBL" id="TGO26825.1"/>
    </source>
</evidence>